<name>A0A3E4Z4X4_9BACT</name>
<gene>
    <name evidence="2" type="ORF">DXB87_14670</name>
</gene>
<dbReference type="EMBL" id="QSTW01000024">
    <property type="protein sequence ID" value="RGM86783.1"/>
    <property type="molecule type" value="Genomic_DNA"/>
</dbReference>
<feature type="signal peptide" evidence="1">
    <location>
        <begin position="1"/>
        <end position="23"/>
    </location>
</feature>
<proteinExistence type="predicted"/>
<organism evidence="2 3">
    <name type="scientific">Phocaeicola plebeius</name>
    <dbReference type="NCBI Taxonomy" id="310297"/>
    <lineage>
        <taxon>Bacteria</taxon>
        <taxon>Pseudomonadati</taxon>
        <taxon>Bacteroidota</taxon>
        <taxon>Bacteroidia</taxon>
        <taxon>Bacteroidales</taxon>
        <taxon>Bacteroidaceae</taxon>
        <taxon>Phocaeicola</taxon>
    </lineage>
</organism>
<feature type="chain" id="PRO_5017651240" evidence="1">
    <location>
        <begin position="24"/>
        <end position="501"/>
    </location>
</feature>
<reference evidence="2 3" key="1">
    <citation type="submission" date="2018-08" db="EMBL/GenBank/DDBJ databases">
        <title>A genome reference for cultivated species of the human gut microbiota.</title>
        <authorList>
            <person name="Zou Y."/>
            <person name="Xue W."/>
            <person name="Luo G."/>
        </authorList>
    </citation>
    <scope>NUCLEOTIDE SEQUENCE [LARGE SCALE GENOMIC DNA]</scope>
    <source>
        <strain evidence="2 3">OM06-2</strain>
    </source>
</reference>
<evidence type="ECO:0000256" key="1">
    <source>
        <dbReference type="SAM" id="SignalP"/>
    </source>
</evidence>
<dbReference type="Pfam" id="PF16120">
    <property type="entry name" value="DUF4836"/>
    <property type="match status" value="1"/>
</dbReference>
<dbReference type="InterPro" id="IPR032276">
    <property type="entry name" value="DUF4836"/>
</dbReference>
<dbReference type="AlphaFoldDB" id="A0A3E4Z4X4"/>
<comment type="caution">
    <text evidence="2">The sequence shown here is derived from an EMBL/GenBank/DDBJ whole genome shotgun (WGS) entry which is preliminary data.</text>
</comment>
<evidence type="ECO:0000313" key="3">
    <source>
        <dbReference type="Proteomes" id="UP000260814"/>
    </source>
</evidence>
<sequence>MIMKKTWKWMGSLALGMAFLLSACGESNPYTNALPKDAAAVFSFDLMEMAQKCDLNDQAKQSMGQMMKSSLKGNADALVDKLMENPEESGLKLTDRVYFFGASQMEMGGVLVRMADKGKLEDLIAMLQEQKACEAPADGDGCRWTVGGGGLMAWTDDAFMMLAGNGNPKDLQHQASMWLRQKKGEGYSGTPEFKKLEDADEDVAMVTSLNAMPKSYWGPMTMGLPADLNLNDLKIFSTLDFQPGRAVMEVETLLEGKFKDLLKKQAEVSGELDGTYLKTFPANTVGWMAANVNGEKAYELLRENPTVRQELDNSMMPLDFEAIFKAVKGDVAVAMPEMSMKPGFILYADVTNSDFMRTFEDLKPMLAMTNGQMRLVNKGENAYQFVAANGAMLGMGRGPVSFWLGVKDDRFYLTNQEDLIGREVKGLSLKDCDWAKDVKDKHFYLNVNFQALAAVLPQVPYVSMLDYLSVESDEPTKARMVLQLKNRKENALKQLVQIVNN</sequence>
<dbReference type="Proteomes" id="UP000260814">
    <property type="component" value="Unassembled WGS sequence"/>
</dbReference>
<dbReference type="PROSITE" id="PS51257">
    <property type="entry name" value="PROKAR_LIPOPROTEIN"/>
    <property type="match status" value="1"/>
</dbReference>
<accession>A0A3E4Z4X4</accession>
<protein>
    <submittedName>
        <fullName evidence="2">DUF4836 family protein</fullName>
    </submittedName>
</protein>
<evidence type="ECO:0000313" key="2">
    <source>
        <dbReference type="EMBL" id="RGM86783.1"/>
    </source>
</evidence>
<keyword evidence="1" id="KW-0732">Signal</keyword>